<dbReference type="SUPFAM" id="SSF52172">
    <property type="entry name" value="CheY-like"/>
    <property type="match status" value="1"/>
</dbReference>
<gene>
    <name evidence="2" type="ORF">D3875_21755</name>
</gene>
<dbReference type="OrthoDB" id="73641at2"/>
<evidence type="ECO:0000313" key="3">
    <source>
        <dbReference type="Proteomes" id="UP000286287"/>
    </source>
</evidence>
<name>A0A418V0B2_9DEIO</name>
<sequence length="247" mass="27530">MADPVRTAMYDALARRAGVQLISAEGALHALTQLERTPVDAIICDAHMDEMSGEEFRAVTEQEEHTSAVPVFILPDSEALSGQQGLNVPAYTGPELLSLVLTHLERDESSFPVPMNPQQAPQLQGDLDAFTLTEFLNWVAEMKFNGHWIITLQDAEQGERSAHLFMQNGNVVYVEFGGLVGKGALFWLLRSIEQFSATFRFYKTDLTLPLRSEDLKLSTPRLLMELAVAMDNLTAPGHQRSHDRNLH</sequence>
<accession>A0A418V0B2</accession>
<dbReference type="AlphaFoldDB" id="A0A418V0B2"/>
<dbReference type="Pfam" id="PF14332">
    <property type="entry name" value="DUF4388"/>
    <property type="match status" value="1"/>
</dbReference>
<dbReference type="InterPro" id="IPR025497">
    <property type="entry name" value="PatA-like_N"/>
</dbReference>
<evidence type="ECO:0000313" key="2">
    <source>
        <dbReference type="EMBL" id="RJF69167.1"/>
    </source>
</evidence>
<proteinExistence type="predicted"/>
<dbReference type="EMBL" id="QYUJ01000030">
    <property type="protein sequence ID" value="RJF69167.1"/>
    <property type="molecule type" value="Genomic_DNA"/>
</dbReference>
<dbReference type="InterPro" id="IPR011006">
    <property type="entry name" value="CheY-like_superfamily"/>
</dbReference>
<comment type="caution">
    <text evidence="2">The sequence shown here is derived from an EMBL/GenBank/DDBJ whole genome shotgun (WGS) entry which is preliminary data.</text>
</comment>
<evidence type="ECO:0000259" key="1">
    <source>
        <dbReference type="Pfam" id="PF14332"/>
    </source>
</evidence>
<feature type="domain" description="PatA-like N-terminal" evidence="1">
    <location>
        <begin position="124"/>
        <end position="232"/>
    </location>
</feature>
<dbReference type="Gene3D" id="3.40.50.2300">
    <property type="match status" value="1"/>
</dbReference>
<reference evidence="2 3" key="1">
    <citation type="submission" date="2018-09" db="EMBL/GenBank/DDBJ databases">
        <authorList>
            <person name="Zhu H."/>
        </authorList>
    </citation>
    <scope>NUCLEOTIDE SEQUENCE [LARGE SCALE GENOMIC DNA]</scope>
    <source>
        <strain evidence="2 3">K2S05-167</strain>
    </source>
</reference>
<keyword evidence="3" id="KW-1185">Reference proteome</keyword>
<organism evidence="2 3">
    <name type="scientific">Deinococcus cavernae</name>
    <dbReference type="NCBI Taxonomy" id="2320857"/>
    <lineage>
        <taxon>Bacteria</taxon>
        <taxon>Thermotogati</taxon>
        <taxon>Deinococcota</taxon>
        <taxon>Deinococci</taxon>
        <taxon>Deinococcales</taxon>
        <taxon>Deinococcaceae</taxon>
        <taxon>Deinococcus</taxon>
    </lineage>
</organism>
<protein>
    <submittedName>
        <fullName evidence="2">DUF4388 domain-containing protein</fullName>
    </submittedName>
</protein>
<dbReference type="Proteomes" id="UP000286287">
    <property type="component" value="Unassembled WGS sequence"/>
</dbReference>